<reference evidence="1 2" key="1">
    <citation type="submission" date="2016-06" db="EMBL/GenBank/DDBJ databases">
        <authorList>
            <person name="Kjaerup R.B."/>
            <person name="Dalgaard T.S."/>
            <person name="Juul-Madsen H.R."/>
        </authorList>
    </citation>
    <scope>NUCLEOTIDE SEQUENCE [LARGE SCALE GENOMIC DNA]</scope>
    <source>
        <strain evidence="1">LMG947</strain>
    </source>
</reference>
<sequence length="32" mass="3485">MAIRYRARKALALAKSAYAHRLSQIVPGTTLG</sequence>
<evidence type="ECO:0000313" key="2">
    <source>
        <dbReference type="Proteomes" id="UP000092503"/>
    </source>
</evidence>
<protein>
    <submittedName>
        <fullName evidence="1">Uncharacterized protein</fullName>
    </submittedName>
</protein>
<name>A0A1C3NH10_9XANT</name>
<organism evidence="1 2">
    <name type="scientific">Xanthomonas bromi</name>
    <dbReference type="NCBI Taxonomy" id="56449"/>
    <lineage>
        <taxon>Bacteria</taxon>
        <taxon>Pseudomonadati</taxon>
        <taxon>Pseudomonadota</taxon>
        <taxon>Gammaproteobacteria</taxon>
        <taxon>Lysobacterales</taxon>
        <taxon>Lysobacteraceae</taxon>
        <taxon>Xanthomonas</taxon>
    </lineage>
</organism>
<proteinExistence type="predicted"/>
<dbReference type="Proteomes" id="UP000092503">
    <property type="component" value="Unassembled WGS sequence"/>
</dbReference>
<dbReference type="AlphaFoldDB" id="A0A1C3NH10"/>
<evidence type="ECO:0000313" key="1">
    <source>
        <dbReference type="EMBL" id="SBV49648.1"/>
    </source>
</evidence>
<accession>A0A1C3NH10</accession>
<gene>
    <name evidence="1" type="ORF">XBLMG947_0420</name>
</gene>
<dbReference type="EMBL" id="FLTX01000005">
    <property type="protein sequence ID" value="SBV49648.1"/>
    <property type="molecule type" value="Genomic_DNA"/>
</dbReference>